<dbReference type="Gene3D" id="2.60.120.260">
    <property type="entry name" value="Galactose-binding domain-like"/>
    <property type="match status" value="1"/>
</dbReference>
<evidence type="ECO:0000256" key="5">
    <source>
        <dbReference type="ARBA" id="ARBA00012754"/>
    </source>
</evidence>
<feature type="domain" description="Glycoside hydrolase family 2 catalytic" evidence="14">
    <location>
        <begin position="321"/>
        <end position="443"/>
    </location>
</feature>
<evidence type="ECO:0000256" key="12">
    <source>
        <dbReference type="ARBA" id="ARBA00032581"/>
    </source>
</evidence>
<feature type="domain" description="Beta-mannosidase-like galactose-binding" evidence="16">
    <location>
        <begin position="30"/>
        <end position="172"/>
    </location>
</feature>
<evidence type="ECO:0000256" key="9">
    <source>
        <dbReference type="ARBA" id="ARBA00023157"/>
    </source>
</evidence>
<evidence type="ECO:0000259" key="13">
    <source>
        <dbReference type="Pfam" id="PF00703"/>
    </source>
</evidence>
<name>S0FLG7_RUMCE</name>
<dbReference type="InterPro" id="IPR017853">
    <property type="entry name" value="GH"/>
</dbReference>
<evidence type="ECO:0000256" key="3">
    <source>
        <dbReference type="ARBA" id="ARBA00007401"/>
    </source>
</evidence>
<evidence type="ECO:0000259" key="14">
    <source>
        <dbReference type="Pfam" id="PF02836"/>
    </source>
</evidence>
<dbReference type="eggNOG" id="COG3250">
    <property type="taxonomic scope" value="Bacteria"/>
</dbReference>
<accession>S0FLG7</accession>
<comment type="caution">
    <text evidence="17">The sequence shown here is derived from an EMBL/GenBank/DDBJ whole genome shotgun (WGS) entry which is preliminary data.</text>
</comment>
<sequence length="835" mass="95374">MKNTVLLDKNWCIKKILPAESIDPRDYAVDDRDWLTISSMPAQVHDVLLEHGLISEEMLLGWCEDAVWTDEYDWVYRCFFTCGPSEGAYLNFAGLDTIADIYLNGVKIGRHDDFYTSRKIQIAGLLEVNNVLLIHFHNIRGHLKTLELDPSWDNAVMKCKLIRKPIHDFPPDKIEGSNYQGAHPYFSPIGVYRDVTLTIPDGPEIEECELRAVLQDMNCGEIRLAVAGYGTAKGLNVTVSTTDEAGRECAGGECCVKPVLSGWKAELTLPVNDPRLWWPRGFGSQPLYSVRISLFQDGKLCDRIQKSVGFRKIEMPSPLEFIINGKRVRLWGGSMDPLQGYTHCWRPERAKRMFEMVENANMNTLRIWGEGIPYPDEFYDETDRRGILVWQEFFMGHGAYPDTREYQDKCVQEACELVLRLRHRPSLLMWCGGNETIMGAEFQGKTPHGSQILLEAFPKLLSEVDPQRYYHPNSPYGGEYANDPREGDHHTYECVWQYPYADYPNFMSEHIRTAPPVLHSLKKMIRGELWPRDYTGKFLYGTRFPMPDSWARRSHHPAKGELKTGPYWEYYDADTPEELIYRFGAAYGQEVRRGLEMIRMGSSDGNAEPGKRSKGHFSCKLLDTWPKVYCSIIDYFQEAYIPYYATGRAQAPLLVCFDRKDSIRLWLVNDSAQDFSGHIKFGLYSLSKECFLAEKLIDASMPQGEAGILFDLAALHFFPKDCLLAARLEDQNGGVICSSVDYVDIERHLNFPDARLSVSITGNVLNIVSDRFARCVEITGECDGNPFGWLFEDNYFDLMPGETKTVSILGDIPYGRITLKPHYSPHAAEISFKRV</sequence>
<keyword evidence="8" id="KW-0378">Hydrolase</keyword>
<comment type="function">
    <text evidence="2">Exoglycosidase that cleaves the single beta-linked mannose residue from the non-reducing end of all N-linked glycoprotein oligosaccharides.</text>
</comment>
<dbReference type="Gene3D" id="3.20.20.80">
    <property type="entry name" value="Glycosidases"/>
    <property type="match status" value="1"/>
</dbReference>
<evidence type="ECO:0000313" key="18">
    <source>
        <dbReference type="Proteomes" id="UP000014155"/>
    </source>
</evidence>
<dbReference type="InterPro" id="IPR050887">
    <property type="entry name" value="Beta-mannosidase_GH2"/>
</dbReference>
<dbReference type="GO" id="GO:0006516">
    <property type="term" value="P:glycoprotein catabolic process"/>
    <property type="evidence" value="ECO:0007669"/>
    <property type="project" value="TreeGrafter"/>
</dbReference>
<evidence type="ECO:0000259" key="15">
    <source>
        <dbReference type="Pfam" id="PF17753"/>
    </source>
</evidence>
<evidence type="ECO:0000256" key="2">
    <source>
        <dbReference type="ARBA" id="ARBA00003150"/>
    </source>
</evidence>
<dbReference type="InterPro" id="IPR054593">
    <property type="entry name" value="Beta-mannosidase-like_N2"/>
</dbReference>
<dbReference type="GO" id="GO:0005975">
    <property type="term" value="P:carbohydrate metabolic process"/>
    <property type="evidence" value="ECO:0007669"/>
    <property type="project" value="InterPro"/>
</dbReference>
<keyword evidence="7" id="KW-0732">Signal</keyword>
<dbReference type="InterPro" id="IPR041625">
    <property type="entry name" value="Beta-mannosidase_Ig"/>
</dbReference>
<reference evidence="17 18" key="1">
    <citation type="journal article" date="2013" name="Genome Announc.">
        <title>Draft Genome Sequence of the Cellulolytic, Mesophilic, Anaerobic Bacterium Clostridium termitidis Strain CT1112 (DSM 5398).</title>
        <authorList>
            <person name="Lal S."/>
            <person name="Ramachandran U."/>
            <person name="Zhang X."/>
            <person name="Munir R."/>
            <person name="Sparling R."/>
            <person name="Levin D.B."/>
        </authorList>
    </citation>
    <scope>NUCLEOTIDE SEQUENCE [LARGE SCALE GENOMIC DNA]</scope>
    <source>
        <strain evidence="17 18">CT1112</strain>
    </source>
</reference>
<comment type="catalytic activity">
    <reaction evidence="1">
        <text>Hydrolysis of terminal, non-reducing beta-D-mannose residues in beta-D-mannosides.</text>
        <dbReference type="EC" id="3.2.1.25"/>
    </reaction>
</comment>
<dbReference type="PATRIC" id="fig|1195236.3.peg.4413"/>
<comment type="subunit">
    <text evidence="4">Monomer.</text>
</comment>
<dbReference type="STRING" id="1195236.CTER_4238"/>
<protein>
    <recommendedName>
        <fullName evidence="6">Beta-mannosidase</fullName>
        <ecNumber evidence="5">3.2.1.25</ecNumber>
    </recommendedName>
    <alternativeName>
        <fullName evidence="12">Lysosomal beta A mannosidase</fullName>
    </alternativeName>
</protein>
<gene>
    <name evidence="17" type="ORF">CTER_4238</name>
</gene>
<dbReference type="AlphaFoldDB" id="S0FLG7"/>
<keyword evidence="9" id="KW-1015">Disulfide bond</keyword>
<dbReference type="InterPro" id="IPR006103">
    <property type="entry name" value="Glyco_hydro_2_cat"/>
</dbReference>
<dbReference type="EC" id="3.2.1.25" evidence="5"/>
<feature type="domain" description="Beta-mannosidase Ig-fold" evidence="15">
    <location>
        <begin position="756"/>
        <end position="808"/>
    </location>
</feature>
<keyword evidence="10" id="KW-0325">Glycoprotein</keyword>
<dbReference type="Pfam" id="PF00703">
    <property type="entry name" value="Glyco_hydro_2"/>
    <property type="match status" value="1"/>
</dbReference>
<dbReference type="PANTHER" id="PTHR43730">
    <property type="entry name" value="BETA-MANNOSIDASE"/>
    <property type="match status" value="1"/>
</dbReference>
<keyword evidence="18" id="KW-1185">Reference proteome</keyword>
<evidence type="ECO:0000256" key="4">
    <source>
        <dbReference type="ARBA" id="ARBA00011245"/>
    </source>
</evidence>
<dbReference type="GO" id="GO:0004567">
    <property type="term" value="F:beta-mannosidase activity"/>
    <property type="evidence" value="ECO:0007669"/>
    <property type="project" value="UniProtKB-EC"/>
</dbReference>
<dbReference type="Pfam" id="PF22666">
    <property type="entry name" value="Glyco_hydro_2_N2"/>
    <property type="match status" value="1"/>
</dbReference>
<evidence type="ECO:0000256" key="11">
    <source>
        <dbReference type="ARBA" id="ARBA00023295"/>
    </source>
</evidence>
<evidence type="ECO:0000256" key="6">
    <source>
        <dbReference type="ARBA" id="ARBA00015707"/>
    </source>
</evidence>
<evidence type="ECO:0000313" key="17">
    <source>
        <dbReference type="EMBL" id="EMS70009.1"/>
    </source>
</evidence>
<dbReference type="Pfam" id="PF17753">
    <property type="entry name" value="Ig_mannosidase"/>
    <property type="match status" value="1"/>
</dbReference>
<dbReference type="PANTHER" id="PTHR43730:SF1">
    <property type="entry name" value="BETA-MANNOSIDASE"/>
    <property type="match status" value="1"/>
</dbReference>
<evidence type="ECO:0000259" key="16">
    <source>
        <dbReference type="Pfam" id="PF22666"/>
    </source>
</evidence>
<dbReference type="Pfam" id="PF02836">
    <property type="entry name" value="Glyco_hydro_2_C"/>
    <property type="match status" value="1"/>
</dbReference>
<dbReference type="InterPro" id="IPR008979">
    <property type="entry name" value="Galactose-bd-like_sf"/>
</dbReference>
<dbReference type="InterPro" id="IPR013783">
    <property type="entry name" value="Ig-like_fold"/>
</dbReference>
<dbReference type="InterPro" id="IPR006102">
    <property type="entry name" value="Ig-like_GH2"/>
</dbReference>
<evidence type="ECO:0000256" key="8">
    <source>
        <dbReference type="ARBA" id="ARBA00022801"/>
    </source>
</evidence>
<dbReference type="Proteomes" id="UP000014155">
    <property type="component" value="Unassembled WGS sequence"/>
</dbReference>
<evidence type="ECO:0000256" key="1">
    <source>
        <dbReference type="ARBA" id="ARBA00000829"/>
    </source>
</evidence>
<comment type="similarity">
    <text evidence="3">Belongs to the glycosyl hydrolase 2 family.</text>
</comment>
<evidence type="ECO:0000256" key="10">
    <source>
        <dbReference type="ARBA" id="ARBA00023180"/>
    </source>
</evidence>
<evidence type="ECO:0000256" key="7">
    <source>
        <dbReference type="ARBA" id="ARBA00022729"/>
    </source>
</evidence>
<dbReference type="EMBL" id="AORV01000060">
    <property type="protein sequence ID" value="EMS70009.1"/>
    <property type="molecule type" value="Genomic_DNA"/>
</dbReference>
<dbReference type="RefSeq" id="WP_004629023.1">
    <property type="nucleotide sequence ID" value="NZ_AORV01000060.1"/>
</dbReference>
<dbReference type="SUPFAM" id="SSF49785">
    <property type="entry name" value="Galactose-binding domain-like"/>
    <property type="match status" value="1"/>
</dbReference>
<keyword evidence="11" id="KW-0326">Glycosidase</keyword>
<feature type="domain" description="Glycoside hydrolase family 2 immunoglobulin-like beta-sandwich" evidence="13">
    <location>
        <begin position="218"/>
        <end position="311"/>
    </location>
</feature>
<proteinExistence type="inferred from homology"/>
<dbReference type="SUPFAM" id="SSF49303">
    <property type="entry name" value="beta-Galactosidase/glucuronidase domain"/>
    <property type="match status" value="2"/>
</dbReference>
<dbReference type="Gene3D" id="2.60.40.10">
    <property type="entry name" value="Immunoglobulins"/>
    <property type="match status" value="2"/>
</dbReference>
<organism evidence="17 18">
    <name type="scientific">Ruminiclostridium cellobioparum subsp. termitidis CT1112</name>
    <dbReference type="NCBI Taxonomy" id="1195236"/>
    <lineage>
        <taxon>Bacteria</taxon>
        <taxon>Bacillati</taxon>
        <taxon>Bacillota</taxon>
        <taxon>Clostridia</taxon>
        <taxon>Eubacteriales</taxon>
        <taxon>Oscillospiraceae</taxon>
        <taxon>Ruminiclostridium</taxon>
    </lineage>
</organism>
<dbReference type="SUPFAM" id="SSF51445">
    <property type="entry name" value="(Trans)glycosidases"/>
    <property type="match status" value="1"/>
</dbReference>
<dbReference type="InterPro" id="IPR036156">
    <property type="entry name" value="Beta-gal/glucu_dom_sf"/>
</dbReference>